<reference evidence="1 2" key="1">
    <citation type="submission" date="2019-04" db="EMBL/GenBank/DDBJ databases">
        <authorList>
            <consortium name="Wellcome Sanger Institute Data Sharing"/>
        </authorList>
    </citation>
    <scope>NUCLEOTIDE SEQUENCE [LARGE SCALE GENOMIC DNA]</scope>
</reference>
<proteinExistence type="predicted"/>
<reference evidence="1" key="2">
    <citation type="submission" date="2025-08" db="UniProtKB">
        <authorList>
            <consortium name="Ensembl"/>
        </authorList>
    </citation>
    <scope>IDENTIFICATION</scope>
</reference>
<sequence length="75" mass="8711">VKPVYITWVYTFIKHTGDRTSDNEHFHTRAFKRYTRQLKEPKTGQITASKVMSINFSCCMPVLKRSVSLCEKSAL</sequence>
<evidence type="ECO:0000313" key="2">
    <source>
        <dbReference type="Proteomes" id="UP000694397"/>
    </source>
</evidence>
<organism evidence="1 2">
    <name type="scientific">Scleropages formosus</name>
    <name type="common">Asian bonytongue</name>
    <name type="synonym">Osteoglossum formosum</name>
    <dbReference type="NCBI Taxonomy" id="113540"/>
    <lineage>
        <taxon>Eukaryota</taxon>
        <taxon>Metazoa</taxon>
        <taxon>Chordata</taxon>
        <taxon>Craniata</taxon>
        <taxon>Vertebrata</taxon>
        <taxon>Euteleostomi</taxon>
        <taxon>Actinopterygii</taxon>
        <taxon>Neopterygii</taxon>
        <taxon>Teleostei</taxon>
        <taxon>Osteoglossocephala</taxon>
        <taxon>Osteoglossomorpha</taxon>
        <taxon>Osteoglossiformes</taxon>
        <taxon>Osteoglossidae</taxon>
        <taxon>Scleropages</taxon>
    </lineage>
</organism>
<dbReference type="Proteomes" id="UP000694397">
    <property type="component" value="Chromosome 23"/>
</dbReference>
<dbReference type="AlphaFoldDB" id="A0A8C9WHI5"/>
<dbReference type="Ensembl" id="ENSSFOT00015048590.1">
    <property type="protein sequence ID" value="ENSSFOP00015075882.1"/>
    <property type="gene ID" value="ENSSFOG00015029250.1"/>
</dbReference>
<protein>
    <submittedName>
        <fullName evidence="1">Uncharacterized protein</fullName>
    </submittedName>
</protein>
<name>A0A8C9WHI5_SCLFO</name>
<keyword evidence="2" id="KW-1185">Reference proteome</keyword>
<accession>A0A8C9WHI5</accession>
<evidence type="ECO:0000313" key="1">
    <source>
        <dbReference type="Ensembl" id="ENSSFOP00015075882.1"/>
    </source>
</evidence>
<reference evidence="1" key="3">
    <citation type="submission" date="2025-09" db="UniProtKB">
        <authorList>
            <consortium name="Ensembl"/>
        </authorList>
    </citation>
    <scope>IDENTIFICATION</scope>
</reference>